<dbReference type="STRING" id="86630.A0A367JI22"/>
<evidence type="ECO:0000256" key="8">
    <source>
        <dbReference type="ARBA" id="ARBA00047899"/>
    </source>
</evidence>
<dbReference type="GO" id="GO:0005524">
    <property type="term" value="F:ATP binding"/>
    <property type="evidence" value="ECO:0007669"/>
    <property type="project" value="UniProtKB-UniRule"/>
</dbReference>
<dbReference type="PROSITE" id="PS50011">
    <property type="entry name" value="PROTEIN_KINASE_DOM"/>
    <property type="match status" value="1"/>
</dbReference>
<keyword evidence="5 10" id="KW-0547">Nucleotide-binding</keyword>
<feature type="region of interest" description="Disordered" evidence="11">
    <location>
        <begin position="325"/>
        <end position="345"/>
    </location>
</feature>
<feature type="compositionally biased region" description="Basic and acidic residues" evidence="11">
    <location>
        <begin position="488"/>
        <end position="513"/>
    </location>
</feature>
<keyword evidence="14" id="KW-1185">Reference proteome</keyword>
<evidence type="ECO:0000256" key="6">
    <source>
        <dbReference type="ARBA" id="ARBA00022777"/>
    </source>
</evidence>
<dbReference type="Proteomes" id="UP000252139">
    <property type="component" value="Unassembled WGS sequence"/>
</dbReference>
<dbReference type="SUPFAM" id="SSF56112">
    <property type="entry name" value="Protein kinase-like (PK-like)"/>
    <property type="match status" value="1"/>
</dbReference>
<dbReference type="InterPro" id="IPR000719">
    <property type="entry name" value="Prot_kinase_dom"/>
</dbReference>
<evidence type="ECO:0000256" key="7">
    <source>
        <dbReference type="ARBA" id="ARBA00022840"/>
    </source>
</evidence>
<feature type="compositionally biased region" description="Basic and acidic residues" evidence="11">
    <location>
        <begin position="449"/>
        <end position="459"/>
    </location>
</feature>
<dbReference type="PANTHER" id="PTHR48012:SF21">
    <property type="entry name" value="PH DOMAIN-CONTAINING PROTEIN"/>
    <property type="match status" value="1"/>
</dbReference>
<evidence type="ECO:0000256" key="9">
    <source>
        <dbReference type="ARBA" id="ARBA00048679"/>
    </source>
</evidence>
<dbReference type="PROSITE" id="PS00107">
    <property type="entry name" value="PROTEIN_KINASE_ATP"/>
    <property type="match status" value="1"/>
</dbReference>
<dbReference type="FunFam" id="1.10.510.10:FF:000499">
    <property type="entry name" value="Serine/threonine-protein kinase KIC1"/>
    <property type="match status" value="1"/>
</dbReference>
<evidence type="ECO:0000256" key="3">
    <source>
        <dbReference type="ARBA" id="ARBA00022527"/>
    </source>
</evidence>
<evidence type="ECO:0000256" key="10">
    <source>
        <dbReference type="PROSITE-ProRule" id="PRU10141"/>
    </source>
</evidence>
<dbReference type="Gene3D" id="3.30.200.20">
    <property type="entry name" value="Phosphorylase Kinase, domain 1"/>
    <property type="match status" value="1"/>
</dbReference>
<evidence type="ECO:0000313" key="14">
    <source>
        <dbReference type="Proteomes" id="UP000252139"/>
    </source>
</evidence>
<sequence length="607" mass="68086">MSSSASQIYKKLKKVGKGAYGSVYKGINTQTNKIIAIKVLNLDTEEDDVDDIQREISLLSQLTHARSQNVTPYYGSFLVGTKLWIIMDYAAGGSVRTIMKAGNIEEKYIAVIIRELLLALSYLHKNQIIHRDIKAANVLLTAEGNVQLCDFGVAASNSFRQSTFVGTPYWMAPEVIRDGASYNYKADIWSLGITVYEMATGNPPLANVDPMRAISIIPKSTPPRLPDTFSPAIKEFVDSCLAEDPNERLNADELLKSKFIKSVNKVPRSALRDLIARYEVWKKTNDAIKRCSIISNDISESEEEDAEFEKIVDNEWEFDMTKDVNSDKPMLSSSPSAAEKTLGQTYTRNPETLPLVRMFMNPDQSPDLLVPPNVNSVTPDIRLPSPILNPKVEEEQIQPPRPSIPKIDLQKLEPNKAPRSLLGSPISKLTPMTRSGSSDNGKPMIRARSHSDQRPDHQQQYDVPPVPQLRGNVIPLARRVRSATTLRPVEDKSPTQKSPKPTDRKNKNTESHRRSISADNTENTKKMVQEALNRNTSFTSEAEMYKQKLEGHLYNLEDALSIRPLVLDGIQSQQQFYDAIWSTLGDLSGWLESMETALEHVNEDYLS</sequence>
<dbReference type="GO" id="GO:0005737">
    <property type="term" value="C:cytoplasm"/>
    <property type="evidence" value="ECO:0007669"/>
    <property type="project" value="TreeGrafter"/>
</dbReference>
<gene>
    <name evidence="13" type="ORF">CU097_010491</name>
</gene>
<keyword evidence="3" id="KW-0723">Serine/threonine-protein kinase</keyword>
<keyword evidence="6" id="KW-0418">Kinase</keyword>
<organism evidence="13 14">
    <name type="scientific">Rhizopus azygosporus</name>
    <name type="common">Rhizopus microsporus var. azygosporus</name>
    <dbReference type="NCBI Taxonomy" id="86630"/>
    <lineage>
        <taxon>Eukaryota</taxon>
        <taxon>Fungi</taxon>
        <taxon>Fungi incertae sedis</taxon>
        <taxon>Mucoromycota</taxon>
        <taxon>Mucoromycotina</taxon>
        <taxon>Mucoromycetes</taxon>
        <taxon>Mucorales</taxon>
        <taxon>Mucorineae</taxon>
        <taxon>Rhizopodaceae</taxon>
        <taxon>Rhizopus</taxon>
    </lineage>
</organism>
<dbReference type="InterPro" id="IPR011009">
    <property type="entry name" value="Kinase-like_dom_sf"/>
</dbReference>
<name>A0A367JI22_RHIAZ</name>
<dbReference type="GO" id="GO:0004674">
    <property type="term" value="F:protein serine/threonine kinase activity"/>
    <property type="evidence" value="ECO:0007669"/>
    <property type="project" value="UniProtKB-KW"/>
</dbReference>
<evidence type="ECO:0000256" key="11">
    <source>
        <dbReference type="SAM" id="MobiDB-lite"/>
    </source>
</evidence>
<evidence type="ECO:0000256" key="1">
    <source>
        <dbReference type="ARBA" id="ARBA00008874"/>
    </source>
</evidence>
<evidence type="ECO:0000256" key="5">
    <source>
        <dbReference type="ARBA" id="ARBA00022741"/>
    </source>
</evidence>
<dbReference type="InterPro" id="IPR017441">
    <property type="entry name" value="Protein_kinase_ATP_BS"/>
</dbReference>
<protein>
    <recommendedName>
        <fullName evidence="2">non-specific serine/threonine protein kinase</fullName>
        <ecNumber evidence="2">2.7.11.1</ecNumber>
    </recommendedName>
</protein>
<feature type="binding site" evidence="10">
    <location>
        <position position="38"/>
    </location>
    <ligand>
        <name>ATP</name>
        <dbReference type="ChEBI" id="CHEBI:30616"/>
    </ligand>
</feature>
<keyword evidence="7 10" id="KW-0067">ATP-binding</keyword>
<dbReference type="Pfam" id="PF00069">
    <property type="entry name" value="Pkinase"/>
    <property type="match status" value="1"/>
</dbReference>
<dbReference type="InterPro" id="IPR050629">
    <property type="entry name" value="STE20/SPS1-PAK"/>
</dbReference>
<dbReference type="EMBL" id="PJQL01001272">
    <property type="protein sequence ID" value="RCH89536.1"/>
    <property type="molecule type" value="Genomic_DNA"/>
</dbReference>
<feature type="compositionally biased region" description="Polar residues" evidence="11">
    <location>
        <begin position="331"/>
        <end position="345"/>
    </location>
</feature>
<evidence type="ECO:0000259" key="12">
    <source>
        <dbReference type="PROSITE" id="PS50011"/>
    </source>
</evidence>
<accession>A0A367JI22</accession>
<evidence type="ECO:0000313" key="13">
    <source>
        <dbReference type="EMBL" id="RCH89536.1"/>
    </source>
</evidence>
<dbReference type="SMART" id="SM00220">
    <property type="entry name" value="S_TKc"/>
    <property type="match status" value="1"/>
</dbReference>
<evidence type="ECO:0000256" key="2">
    <source>
        <dbReference type="ARBA" id="ARBA00012513"/>
    </source>
</evidence>
<proteinExistence type="inferred from homology"/>
<reference evidence="13 14" key="1">
    <citation type="journal article" date="2018" name="G3 (Bethesda)">
        <title>Phylogenetic and Phylogenomic Definition of Rhizopus Species.</title>
        <authorList>
            <person name="Gryganskyi A.P."/>
            <person name="Golan J."/>
            <person name="Dolatabadi S."/>
            <person name="Mondo S."/>
            <person name="Robb S."/>
            <person name="Idnurm A."/>
            <person name="Muszewska A."/>
            <person name="Steczkiewicz K."/>
            <person name="Masonjones S."/>
            <person name="Liao H.L."/>
            <person name="Gajdeczka M.T."/>
            <person name="Anike F."/>
            <person name="Vuek A."/>
            <person name="Anishchenko I.M."/>
            <person name="Voigt K."/>
            <person name="de Hoog G.S."/>
            <person name="Smith M.E."/>
            <person name="Heitman J."/>
            <person name="Vilgalys R."/>
            <person name="Stajich J.E."/>
        </authorList>
    </citation>
    <scope>NUCLEOTIDE SEQUENCE [LARGE SCALE GENOMIC DNA]</scope>
    <source>
        <strain evidence="13 14">CBS 357.93</strain>
    </source>
</reference>
<feature type="region of interest" description="Disordered" evidence="11">
    <location>
        <begin position="392"/>
        <end position="524"/>
    </location>
</feature>
<feature type="domain" description="Protein kinase" evidence="12">
    <location>
        <begin position="9"/>
        <end position="260"/>
    </location>
</feature>
<comment type="caution">
    <text evidence="13">The sequence shown here is derived from an EMBL/GenBank/DDBJ whole genome shotgun (WGS) entry which is preliminary data.</text>
</comment>
<comment type="catalytic activity">
    <reaction evidence="8">
        <text>L-threonyl-[protein] + ATP = O-phospho-L-threonyl-[protein] + ADP + H(+)</text>
        <dbReference type="Rhea" id="RHEA:46608"/>
        <dbReference type="Rhea" id="RHEA-COMP:11060"/>
        <dbReference type="Rhea" id="RHEA-COMP:11605"/>
        <dbReference type="ChEBI" id="CHEBI:15378"/>
        <dbReference type="ChEBI" id="CHEBI:30013"/>
        <dbReference type="ChEBI" id="CHEBI:30616"/>
        <dbReference type="ChEBI" id="CHEBI:61977"/>
        <dbReference type="ChEBI" id="CHEBI:456216"/>
        <dbReference type="EC" id="2.7.11.1"/>
    </reaction>
</comment>
<dbReference type="AlphaFoldDB" id="A0A367JI22"/>
<dbReference type="PROSITE" id="PS00108">
    <property type="entry name" value="PROTEIN_KINASE_ST"/>
    <property type="match status" value="1"/>
</dbReference>
<keyword evidence="4" id="KW-0808">Transferase</keyword>
<feature type="compositionally biased region" description="Polar residues" evidence="11">
    <location>
        <begin position="430"/>
        <end position="440"/>
    </location>
</feature>
<comment type="catalytic activity">
    <reaction evidence="9">
        <text>L-seryl-[protein] + ATP = O-phospho-L-seryl-[protein] + ADP + H(+)</text>
        <dbReference type="Rhea" id="RHEA:17989"/>
        <dbReference type="Rhea" id="RHEA-COMP:9863"/>
        <dbReference type="Rhea" id="RHEA-COMP:11604"/>
        <dbReference type="ChEBI" id="CHEBI:15378"/>
        <dbReference type="ChEBI" id="CHEBI:29999"/>
        <dbReference type="ChEBI" id="CHEBI:30616"/>
        <dbReference type="ChEBI" id="CHEBI:83421"/>
        <dbReference type="ChEBI" id="CHEBI:456216"/>
        <dbReference type="EC" id="2.7.11.1"/>
    </reaction>
</comment>
<dbReference type="OrthoDB" id="248923at2759"/>
<dbReference type="EC" id="2.7.11.1" evidence="2"/>
<dbReference type="PANTHER" id="PTHR48012">
    <property type="entry name" value="STERILE20-LIKE KINASE, ISOFORM B-RELATED"/>
    <property type="match status" value="1"/>
</dbReference>
<evidence type="ECO:0000256" key="4">
    <source>
        <dbReference type="ARBA" id="ARBA00022679"/>
    </source>
</evidence>
<comment type="similarity">
    <text evidence="1">Belongs to the protein kinase superfamily. STE Ser/Thr protein kinase family. STE20 subfamily.</text>
</comment>
<dbReference type="Gene3D" id="1.10.510.10">
    <property type="entry name" value="Transferase(Phosphotransferase) domain 1"/>
    <property type="match status" value="1"/>
</dbReference>
<dbReference type="InterPro" id="IPR008271">
    <property type="entry name" value="Ser/Thr_kinase_AS"/>
</dbReference>